<gene>
    <name evidence="1" type="ORF">ACFQ2K_04910</name>
</gene>
<dbReference type="Proteomes" id="UP001596915">
    <property type="component" value="Unassembled WGS sequence"/>
</dbReference>
<evidence type="ECO:0000313" key="1">
    <source>
        <dbReference type="EMBL" id="MFD0622260.1"/>
    </source>
</evidence>
<protein>
    <submittedName>
        <fullName evidence="1">Uncharacterized protein</fullName>
    </submittedName>
</protein>
<accession>A0ABW2WQJ5</accession>
<organism evidence="1 2">
    <name type="scientific">Streptomyces sanglieri</name>
    <dbReference type="NCBI Taxonomy" id="193460"/>
    <lineage>
        <taxon>Bacteria</taxon>
        <taxon>Bacillati</taxon>
        <taxon>Actinomycetota</taxon>
        <taxon>Actinomycetes</taxon>
        <taxon>Kitasatosporales</taxon>
        <taxon>Streptomycetaceae</taxon>
        <taxon>Streptomyces</taxon>
    </lineage>
</organism>
<evidence type="ECO:0000313" key="2">
    <source>
        <dbReference type="Proteomes" id="UP001596915"/>
    </source>
</evidence>
<sequence length="74" mass="8261">MSYSVVFDTCADTPATNWTAKAGSDGSYMLYNESADQCLHVGINQLSMADWLQRPELAHGYQQHRREPGQQPVS</sequence>
<keyword evidence="2" id="KW-1185">Reference proteome</keyword>
<name>A0ABW2WQJ5_9ACTN</name>
<proteinExistence type="predicted"/>
<reference evidence="2" key="1">
    <citation type="journal article" date="2019" name="Int. J. Syst. Evol. Microbiol.">
        <title>The Global Catalogue of Microorganisms (GCM) 10K type strain sequencing project: providing services to taxonomists for standard genome sequencing and annotation.</title>
        <authorList>
            <consortium name="The Broad Institute Genomics Platform"/>
            <consortium name="The Broad Institute Genome Sequencing Center for Infectious Disease"/>
            <person name="Wu L."/>
            <person name="Ma J."/>
        </authorList>
    </citation>
    <scope>NUCLEOTIDE SEQUENCE [LARGE SCALE GENOMIC DNA]</scope>
    <source>
        <strain evidence="2">JCM 12607</strain>
    </source>
</reference>
<dbReference type="EMBL" id="JBHTGL010000005">
    <property type="protein sequence ID" value="MFD0622260.1"/>
    <property type="molecule type" value="Genomic_DNA"/>
</dbReference>
<comment type="caution">
    <text evidence="1">The sequence shown here is derived from an EMBL/GenBank/DDBJ whole genome shotgun (WGS) entry which is preliminary data.</text>
</comment>